<dbReference type="GO" id="GO:0003993">
    <property type="term" value="F:acid phosphatase activity"/>
    <property type="evidence" value="ECO:0007669"/>
    <property type="project" value="UniProtKB-EC"/>
</dbReference>
<keyword evidence="6" id="KW-0325">Glycoprotein</keyword>
<evidence type="ECO:0000313" key="8">
    <source>
        <dbReference type="EMBL" id="CEM04096.1"/>
    </source>
</evidence>
<comment type="catalytic activity">
    <reaction evidence="1">
        <text>a phosphate monoester + H2O = an alcohol + phosphate</text>
        <dbReference type="Rhea" id="RHEA:15017"/>
        <dbReference type="ChEBI" id="CHEBI:15377"/>
        <dbReference type="ChEBI" id="CHEBI:30879"/>
        <dbReference type="ChEBI" id="CHEBI:43474"/>
        <dbReference type="ChEBI" id="CHEBI:67140"/>
        <dbReference type="EC" id="3.1.3.2"/>
    </reaction>
</comment>
<comment type="similarity">
    <text evidence="2">Belongs to the histidine acid phosphatase family.</text>
</comment>
<evidence type="ECO:0000256" key="6">
    <source>
        <dbReference type="ARBA" id="ARBA00023180"/>
    </source>
</evidence>
<dbReference type="SUPFAM" id="SSF53254">
    <property type="entry name" value="Phosphoglycerate mutase-like"/>
    <property type="match status" value="1"/>
</dbReference>
<dbReference type="VEuPathDB" id="CryptoDB:Vbra_8529"/>
<evidence type="ECO:0000256" key="1">
    <source>
        <dbReference type="ARBA" id="ARBA00000032"/>
    </source>
</evidence>
<evidence type="ECO:0000256" key="4">
    <source>
        <dbReference type="ARBA" id="ARBA00022801"/>
    </source>
</evidence>
<dbReference type="InterPro" id="IPR050645">
    <property type="entry name" value="Histidine_acid_phosphatase"/>
</dbReference>
<gene>
    <name evidence="8" type="ORF">Vbra_8529</name>
</gene>
<evidence type="ECO:0000256" key="7">
    <source>
        <dbReference type="SAM" id="SignalP"/>
    </source>
</evidence>
<dbReference type="AlphaFoldDB" id="A0A0G4EYS6"/>
<dbReference type="Proteomes" id="UP000041254">
    <property type="component" value="Unassembled WGS sequence"/>
</dbReference>
<evidence type="ECO:0008006" key="10">
    <source>
        <dbReference type="Google" id="ProtNLM"/>
    </source>
</evidence>
<evidence type="ECO:0000256" key="3">
    <source>
        <dbReference type="ARBA" id="ARBA00022729"/>
    </source>
</evidence>
<keyword evidence="5" id="KW-1015">Disulfide bond</keyword>
<reference evidence="8 9" key="1">
    <citation type="submission" date="2014-11" db="EMBL/GenBank/DDBJ databases">
        <authorList>
            <person name="Zhu J."/>
            <person name="Qi W."/>
            <person name="Song R."/>
        </authorList>
    </citation>
    <scope>NUCLEOTIDE SEQUENCE [LARGE SCALE GENOMIC DNA]</scope>
</reference>
<dbReference type="PANTHER" id="PTHR11567:SF211">
    <property type="entry name" value="PROSTATIC ACID PHOSPHATASE"/>
    <property type="match status" value="1"/>
</dbReference>
<evidence type="ECO:0000256" key="2">
    <source>
        <dbReference type="ARBA" id="ARBA00005375"/>
    </source>
</evidence>
<proteinExistence type="inferred from homology"/>
<accession>A0A0G4EYS6</accession>
<sequence>MWRVAFLLFLCAAWANAGSIGGLSAEPRVVISDTDDFEEVLTDAGGRYFNIRHNPAASSRDESACYGSSCSIGDGLTGGANSSSFAEAGDPAGTVRHGARAPKRQYEGNLTENRISYQNWYGGHSALTQLGQLQHFVLGSIMRKRYVEEYKLLSKELRTEEIYIRSSAIWRTVMSAMAQMAGLFPLQAGPGYSEPEETMRTVVYQHPKSRPNLTEFFGWKDVREFDTVHYLHDFACQHHVDIKQFTTQQKFPLPTGWQIVPVFTADRKNDMILQGMEVSGPFACDQYEKLWKAKHGESKTYPDPCSQYYMDFSSGQWDRKADKPPEFKGMNWIKLNDKYKADLENLLKKNPPGPVNAEFCMQDDPLGVVALLGDVTQCLIAAGRKTVFNNDDIKKLNFFNDLRYVFNWGDEFYARVFSAAFYGILLTAFTAKASHDPKLIRTAAKTIKKHYPGMGEIHMDKLKLLLFSGHDTTIAGMLDVMGVFDYTQPPFASSVFFELWERGKQHYVKVIYNGKELDPCGDGNTGGCRLFKFAHKIKGKMTLPDQSLLTMERWCMSPDSPDEHMFEDKDFLGRDPPKKHATRADFPVCVDLDKHTGKSSFMEMKVGHM</sequence>
<dbReference type="InterPro" id="IPR000560">
    <property type="entry name" value="His_Pase_clade-2"/>
</dbReference>
<dbReference type="Pfam" id="PF00328">
    <property type="entry name" value="His_Phos_2"/>
    <property type="match status" value="2"/>
</dbReference>
<dbReference type="InParanoid" id="A0A0G4EYS6"/>
<dbReference type="PANTHER" id="PTHR11567">
    <property type="entry name" value="ACID PHOSPHATASE-RELATED"/>
    <property type="match status" value="1"/>
</dbReference>
<keyword evidence="4" id="KW-0378">Hydrolase</keyword>
<dbReference type="Gene3D" id="3.40.50.1240">
    <property type="entry name" value="Phosphoglycerate mutase-like"/>
    <property type="match status" value="1"/>
</dbReference>
<dbReference type="OrthoDB" id="258392at2759"/>
<evidence type="ECO:0000256" key="5">
    <source>
        <dbReference type="ARBA" id="ARBA00023157"/>
    </source>
</evidence>
<dbReference type="EMBL" id="CDMY01000347">
    <property type="protein sequence ID" value="CEM04096.1"/>
    <property type="molecule type" value="Genomic_DNA"/>
</dbReference>
<feature type="chain" id="PRO_5005187839" description="Acid phosphatase" evidence="7">
    <location>
        <begin position="18"/>
        <end position="609"/>
    </location>
</feature>
<dbReference type="STRING" id="1169540.A0A0G4EYS6"/>
<dbReference type="InterPro" id="IPR029033">
    <property type="entry name" value="His_PPase_superfam"/>
</dbReference>
<protein>
    <recommendedName>
        <fullName evidence="10">Acid phosphatase</fullName>
    </recommendedName>
</protein>
<keyword evidence="9" id="KW-1185">Reference proteome</keyword>
<keyword evidence="3 7" id="KW-0732">Signal</keyword>
<feature type="signal peptide" evidence="7">
    <location>
        <begin position="1"/>
        <end position="17"/>
    </location>
</feature>
<organism evidence="8 9">
    <name type="scientific">Vitrella brassicaformis (strain CCMP3155)</name>
    <dbReference type="NCBI Taxonomy" id="1169540"/>
    <lineage>
        <taxon>Eukaryota</taxon>
        <taxon>Sar</taxon>
        <taxon>Alveolata</taxon>
        <taxon>Colpodellida</taxon>
        <taxon>Vitrellaceae</taxon>
        <taxon>Vitrella</taxon>
    </lineage>
</organism>
<evidence type="ECO:0000313" key="9">
    <source>
        <dbReference type="Proteomes" id="UP000041254"/>
    </source>
</evidence>
<dbReference type="CDD" id="cd07061">
    <property type="entry name" value="HP_HAP_like"/>
    <property type="match status" value="1"/>
</dbReference>
<name>A0A0G4EYS6_VITBC</name>
<dbReference type="PhylomeDB" id="A0A0G4EYS6"/>